<dbReference type="Gene3D" id="2.20.28.160">
    <property type="match status" value="1"/>
</dbReference>
<protein>
    <submittedName>
        <fullName evidence="1">Uncharacterized protein</fullName>
    </submittedName>
</protein>
<comment type="caution">
    <text evidence="1">The sequence shown here is derived from an EMBL/GenBank/DDBJ whole genome shotgun (WGS) entry which is preliminary data.</text>
</comment>
<reference evidence="1" key="1">
    <citation type="submission" date="2019-08" db="EMBL/GenBank/DDBJ databases">
        <authorList>
            <person name="Kucharzyk K."/>
            <person name="Murdoch R.W."/>
            <person name="Higgins S."/>
            <person name="Loffler F."/>
        </authorList>
    </citation>
    <scope>NUCLEOTIDE SEQUENCE</scope>
</reference>
<sequence>MTGSFEIECPNCKKKIKVDAKQLGKTITCSGCKSSIKLDDTQLKKDLKNLFR</sequence>
<name>A0A644VUH3_9ZZZZ</name>
<accession>A0A644VUH3</accession>
<dbReference type="AlphaFoldDB" id="A0A644VUH3"/>
<evidence type="ECO:0000313" key="1">
    <source>
        <dbReference type="EMBL" id="MPL95085.1"/>
    </source>
</evidence>
<proteinExistence type="predicted"/>
<organism evidence="1">
    <name type="scientific">bioreactor metagenome</name>
    <dbReference type="NCBI Taxonomy" id="1076179"/>
    <lineage>
        <taxon>unclassified sequences</taxon>
        <taxon>metagenomes</taxon>
        <taxon>ecological metagenomes</taxon>
    </lineage>
</organism>
<gene>
    <name evidence="1" type="ORF">SDC9_41248</name>
</gene>
<dbReference type="EMBL" id="VSSQ01000453">
    <property type="protein sequence ID" value="MPL95085.1"/>
    <property type="molecule type" value="Genomic_DNA"/>
</dbReference>